<evidence type="ECO:0000313" key="1">
    <source>
        <dbReference type="EMBL" id="SVE45115.1"/>
    </source>
</evidence>
<sequence>MRKERECLIRCSECNREENVSAFFANPILIPRRTLRSGYRRSVSTGVHGDPEQVKRLDAGDLKGICNQCGGKRNLCNEEHGKRTVWDAAMGRVYGEFGGKTDCIYCKKR</sequence>
<proteinExistence type="predicted"/>
<feature type="non-terminal residue" evidence="1">
    <location>
        <position position="109"/>
    </location>
</feature>
<protein>
    <submittedName>
        <fullName evidence="1">Uncharacterized protein</fullName>
    </submittedName>
</protein>
<gene>
    <name evidence="1" type="ORF">METZ01_LOCUS497969</name>
</gene>
<dbReference type="AlphaFoldDB" id="A0A383DLI7"/>
<dbReference type="EMBL" id="UINC01218193">
    <property type="protein sequence ID" value="SVE45115.1"/>
    <property type="molecule type" value="Genomic_DNA"/>
</dbReference>
<accession>A0A383DLI7</accession>
<name>A0A383DLI7_9ZZZZ</name>
<organism evidence="1">
    <name type="scientific">marine metagenome</name>
    <dbReference type="NCBI Taxonomy" id="408172"/>
    <lineage>
        <taxon>unclassified sequences</taxon>
        <taxon>metagenomes</taxon>
        <taxon>ecological metagenomes</taxon>
    </lineage>
</organism>
<reference evidence="1" key="1">
    <citation type="submission" date="2018-05" db="EMBL/GenBank/DDBJ databases">
        <authorList>
            <person name="Lanie J.A."/>
            <person name="Ng W.-L."/>
            <person name="Kazmierczak K.M."/>
            <person name="Andrzejewski T.M."/>
            <person name="Davidsen T.M."/>
            <person name="Wayne K.J."/>
            <person name="Tettelin H."/>
            <person name="Glass J.I."/>
            <person name="Rusch D."/>
            <person name="Podicherti R."/>
            <person name="Tsui H.-C.T."/>
            <person name="Winkler M.E."/>
        </authorList>
    </citation>
    <scope>NUCLEOTIDE SEQUENCE</scope>
</reference>